<reference evidence="1 2" key="1">
    <citation type="submission" date="2017-02" db="EMBL/GenBank/DDBJ databases">
        <authorList>
            <person name="Peterson S.W."/>
        </authorList>
    </citation>
    <scope>NUCLEOTIDE SEQUENCE [LARGE SCALE GENOMIC DNA]</scope>
    <source>
        <strain evidence="1 2">DSM 18034</strain>
    </source>
</reference>
<dbReference type="OrthoDB" id="5196043at2"/>
<gene>
    <name evidence="1" type="ORF">SAMN02745702_01359</name>
</gene>
<dbReference type="STRING" id="1121442.SAMN02745702_01359"/>
<evidence type="ECO:0000313" key="1">
    <source>
        <dbReference type="EMBL" id="SKA70885.1"/>
    </source>
</evidence>
<proteinExistence type="predicted"/>
<sequence>MPSKKNRNKFSPLLSILASVIPHKAIYISTPITSGKRLIKYLQHFEKDGISNDNYLHFLKHEVIEPNCRAGREFAQKVRSKTSLPAIEPTCFFQKEWTQKDYLLFWELVIQHYAQEVWFNEGWQFSNGCTYEFYIALREQLPAKDHSGKIISRKKASMLLSESIEELKRHNRDPTPIQKIFNQIRHDSTLL</sequence>
<name>A0A1T4W1E6_9BACT</name>
<evidence type="ECO:0000313" key="2">
    <source>
        <dbReference type="Proteomes" id="UP000189733"/>
    </source>
</evidence>
<dbReference type="AlphaFoldDB" id="A0A1T4W1E6"/>
<keyword evidence="2" id="KW-1185">Reference proteome</keyword>
<organism evidence="1 2">
    <name type="scientific">Desulfobaculum bizertense DSM 18034</name>
    <dbReference type="NCBI Taxonomy" id="1121442"/>
    <lineage>
        <taxon>Bacteria</taxon>
        <taxon>Pseudomonadati</taxon>
        <taxon>Thermodesulfobacteriota</taxon>
        <taxon>Desulfovibrionia</taxon>
        <taxon>Desulfovibrionales</taxon>
        <taxon>Desulfovibrionaceae</taxon>
        <taxon>Desulfobaculum</taxon>
    </lineage>
</organism>
<dbReference type="RefSeq" id="WP_078684662.1">
    <property type="nucleotide sequence ID" value="NZ_FUYA01000004.1"/>
</dbReference>
<dbReference type="Proteomes" id="UP000189733">
    <property type="component" value="Unassembled WGS sequence"/>
</dbReference>
<protein>
    <submittedName>
        <fullName evidence="1">Uncharacterized protein</fullName>
    </submittedName>
</protein>
<dbReference type="EMBL" id="FUYA01000004">
    <property type="protein sequence ID" value="SKA70885.1"/>
    <property type="molecule type" value="Genomic_DNA"/>
</dbReference>
<accession>A0A1T4W1E6</accession>